<name>A0AAD7QFG3_QUISA</name>
<reference evidence="4" key="1">
    <citation type="journal article" date="2023" name="Science">
        <title>Elucidation of the pathway for biosynthesis of saponin adjuvants from the soapbark tree.</title>
        <authorList>
            <person name="Reed J."/>
            <person name="Orme A."/>
            <person name="El-Demerdash A."/>
            <person name="Owen C."/>
            <person name="Martin L.B.B."/>
            <person name="Misra R.C."/>
            <person name="Kikuchi S."/>
            <person name="Rejzek M."/>
            <person name="Martin A.C."/>
            <person name="Harkess A."/>
            <person name="Leebens-Mack J."/>
            <person name="Louveau T."/>
            <person name="Stephenson M.J."/>
            <person name="Osbourn A."/>
        </authorList>
    </citation>
    <scope>NUCLEOTIDE SEQUENCE</scope>
    <source>
        <strain evidence="4">S10</strain>
    </source>
</reference>
<evidence type="ECO:0000259" key="3">
    <source>
        <dbReference type="Pfam" id="PF14383"/>
    </source>
</evidence>
<feature type="region of interest" description="Disordered" evidence="1">
    <location>
        <begin position="255"/>
        <end position="294"/>
    </location>
</feature>
<feature type="domain" description="DUF3741" evidence="3">
    <location>
        <begin position="81"/>
        <end position="111"/>
    </location>
</feature>
<dbReference type="EMBL" id="JARAOO010000002">
    <property type="protein sequence ID" value="KAJ7980330.1"/>
    <property type="molecule type" value="Genomic_DNA"/>
</dbReference>
<organism evidence="4 5">
    <name type="scientific">Quillaja saponaria</name>
    <name type="common">Soap bark tree</name>
    <dbReference type="NCBI Taxonomy" id="32244"/>
    <lineage>
        <taxon>Eukaryota</taxon>
        <taxon>Viridiplantae</taxon>
        <taxon>Streptophyta</taxon>
        <taxon>Embryophyta</taxon>
        <taxon>Tracheophyta</taxon>
        <taxon>Spermatophyta</taxon>
        <taxon>Magnoliopsida</taxon>
        <taxon>eudicotyledons</taxon>
        <taxon>Gunneridae</taxon>
        <taxon>Pentapetalae</taxon>
        <taxon>rosids</taxon>
        <taxon>fabids</taxon>
        <taxon>Fabales</taxon>
        <taxon>Quillajaceae</taxon>
        <taxon>Quillaja</taxon>
    </lineage>
</organism>
<dbReference type="PANTHER" id="PTHR21726">
    <property type="entry name" value="PHOSPHATIDYLINOSITOL N-ACETYLGLUCOSAMINYLTRANSFERASE SUBUNIT P DOWN SYNDROME CRITICAL REGION PROTEIN 5 -RELATED"/>
    <property type="match status" value="1"/>
</dbReference>
<dbReference type="Pfam" id="PF14309">
    <property type="entry name" value="DUF4378"/>
    <property type="match status" value="1"/>
</dbReference>
<proteinExistence type="predicted"/>
<dbReference type="AlphaFoldDB" id="A0AAD7QFG3"/>
<dbReference type="Pfam" id="PF14383">
    <property type="entry name" value="VARLMGL"/>
    <property type="match status" value="1"/>
</dbReference>
<gene>
    <name evidence="4" type="ORF">O6P43_003617</name>
</gene>
<evidence type="ECO:0000256" key="1">
    <source>
        <dbReference type="SAM" id="MobiDB-lite"/>
    </source>
</evidence>
<dbReference type="PANTHER" id="PTHR21726:SF29">
    <property type="entry name" value="EXPRESSED PROTEIN"/>
    <property type="match status" value="1"/>
</dbReference>
<feature type="region of interest" description="Disordered" evidence="1">
    <location>
        <begin position="430"/>
        <end position="456"/>
    </location>
</feature>
<evidence type="ECO:0000313" key="5">
    <source>
        <dbReference type="Proteomes" id="UP001163823"/>
    </source>
</evidence>
<feature type="compositionally biased region" description="Basic and acidic residues" evidence="1">
    <location>
        <begin position="270"/>
        <end position="280"/>
    </location>
</feature>
<sequence>MGIEKEGTKSGGYVGGFFQLFDWKAKSRKKLFATKSDLPEHPKQGKKNYGTLLLTRHHLRDEDEAGAGSSIKGSSDYSCASSVTDDDGCGPRAPGVVARLMGLDSLPTSNVPEPYSTPYFDTQSRQDTQYCRKNLDYQHDCQIMHSGNLLNRVEGSFRNSLESKPQKTHSRPIEKFQTEILPPRSAKSIPVTHHKLLSPIKTPGFIPTKNAAYIMEAAARIIEPGPQPPPKAKSPLVASSTVSLKVRELKEKVEATHKGPVVGSSSVTSRVRDSKEKVEASNKSPRLAESSQRTFESNAAKYLKGQSLNKSWNGSLDTSFRAHTDAEEVYSFKNKGKSVSLAIQAKVNVQRREGLNLNASKSLAGHKEQFEVKPIQPFKGQSNTQKHLNKKSSGHSASGVLRQNNQKQNCLVDNNRLPCKRLVSNSQCRKVPYGDSSYGRQKTLSKSTSNSKVGSRKLGLEAADSGKEVLYTSTNNKPRKKRSIDRDFQLEKNRVVGNLFWDKTQKPVESIPVINNHFNWAEDSKKKGMDVVSFTFTAPLTRSNPGSDSSCQVSQKNNALSMDHRVKRVLLDSDSTKSSPVGYNVIGGDALSILLEQKLRELAYGFESHQDSFKVGSTSSISSNFQDMAVDEMNKCKSNNIEAQLYSCRHPSPNSILEPSFSAESYDSSVSTDSISTEGSKLCSSVQAQEVLSTSSSKKFCSVEADMDLSDSASSTSTLSVGKTQASMLIMTSRFGRSSTWELDYVKEILCNVELMFNDFALGRASEILNPHLFNKLESRKRGLEIDSGESRPRRKVVFDCVSECMDLRCKRFVDGGYRMWARGVAMMRRKEQLTEEIYKEISDWRGMGDSMVDELVDKDMSSQFGRWLDFDLDAFSLGVEVEGQIFNSLVNEVVADIMQI</sequence>
<dbReference type="InterPro" id="IPR025486">
    <property type="entry name" value="DUF4378"/>
</dbReference>
<feature type="compositionally biased region" description="Polar residues" evidence="1">
    <location>
        <begin position="281"/>
        <end position="294"/>
    </location>
</feature>
<keyword evidence="5" id="KW-1185">Reference proteome</keyword>
<feature type="compositionally biased region" description="Polar residues" evidence="1">
    <location>
        <begin position="438"/>
        <end position="453"/>
    </location>
</feature>
<comment type="caution">
    <text evidence="4">The sequence shown here is derived from an EMBL/GenBank/DDBJ whole genome shotgun (WGS) entry which is preliminary data.</text>
</comment>
<evidence type="ECO:0000259" key="2">
    <source>
        <dbReference type="Pfam" id="PF14309"/>
    </source>
</evidence>
<feature type="domain" description="DUF4378" evidence="2">
    <location>
        <begin position="742"/>
        <end position="893"/>
    </location>
</feature>
<dbReference type="InterPro" id="IPR032795">
    <property type="entry name" value="DUF3741-assoc"/>
</dbReference>
<dbReference type="Proteomes" id="UP001163823">
    <property type="component" value="Chromosome 2"/>
</dbReference>
<feature type="region of interest" description="Disordered" evidence="1">
    <location>
        <begin position="374"/>
        <end position="407"/>
    </location>
</feature>
<protein>
    <submittedName>
        <fullName evidence="4">DUF4378 domain protein</fullName>
    </submittedName>
</protein>
<evidence type="ECO:0000313" key="4">
    <source>
        <dbReference type="EMBL" id="KAJ7980330.1"/>
    </source>
</evidence>
<accession>A0AAD7QFG3</accession>
<dbReference type="KEGG" id="qsa:O6P43_003617"/>